<dbReference type="EMBL" id="BHXC01000007">
    <property type="protein sequence ID" value="GCB94703.1"/>
    <property type="molecule type" value="Genomic_DNA"/>
</dbReference>
<evidence type="ECO:0000313" key="1">
    <source>
        <dbReference type="EMBL" id="GCB94703.1"/>
    </source>
</evidence>
<dbReference type="Proteomes" id="UP000288351">
    <property type="component" value="Unassembled WGS sequence"/>
</dbReference>
<dbReference type="AlphaFoldDB" id="A0A401RAX2"/>
<comment type="caution">
    <text evidence="1">The sequence shown here is derived from an EMBL/GenBank/DDBJ whole genome shotgun (WGS) entry which is preliminary data.</text>
</comment>
<proteinExistence type="predicted"/>
<sequence>MICGKCDQSIQAGEKYTVYQVDGASGGGATVYWHDVCPDPYDRRTTSSYLAHFMGNSDPRRAPRA</sequence>
<evidence type="ECO:0000313" key="2">
    <source>
        <dbReference type="Proteomes" id="UP000288351"/>
    </source>
</evidence>
<organism evidence="1 2">
    <name type="scientific">Streptomyces noursei</name>
    <name type="common">Streptomyces albulus</name>
    <dbReference type="NCBI Taxonomy" id="1971"/>
    <lineage>
        <taxon>Bacteria</taxon>
        <taxon>Bacillati</taxon>
        <taxon>Actinomycetota</taxon>
        <taxon>Actinomycetes</taxon>
        <taxon>Kitasatosporales</taxon>
        <taxon>Streptomycetaceae</taxon>
        <taxon>Streptomyces</taxon>
    </lineage>
</organism>
<protein>
    <submittedName>
        <fullName evidence="1">Uncharacterized protein</fullName>
    </submittedName>
</protein>
<reference evidence="1 2" key="1">
    <citation type="journal article" date="2019" name="Microbiol. Resour. Announc.">
        <title>Draft Genome Sequence of the Most Traditional epsilon-Poly-l-Lysine Producer, Streptomyces albulus NBRC14147.</title>
        <authorList>
            <person name="Yamanaka K."/>
            <person name="Hamano Y."/>
        </authorList>
    </citation>
    <scope>NUCLEOTIDE SEQUENCE [LARGE SCALE GENOMIC DNA]</scope>
    <source>
        <strain evidence="1 2">NBRC 14147</strain>
    </source>
</reference>
<name>A0A401RAX2_STRNR</name>
<accession>A0A401RAX2</accession>
<gene>
    <name evidence="1" type="ORF">SALB_07504</name>
</gene>